<evidence type="ECO:0000259" key="7">
    <source>
        <dbReference type="Pfam" id="PF01765"/>
    </source>
</evidence>
<evidence type="ECO:0000256" key="2">
    <source>
        <dbReference type="ARBA" id="ARBA00005912"/>
    </source>
</evidence>
<comment type="subcellular location">
    <subcellularLocation>
        <location evidence="1 5">Cytoplasm</location>
    </subcellularLocation>
</comment>
<keyword evidence="9" id="KW-1185">Reference proteome</keyword>
<dbReference type="Pfam" id="PF01765">
    <property type="entry name" value="RRF"/>
    <property type="match status" value="1"/>
</dbReference>
<dbReference type="GO" id="GO:0005737">
    <property type="term" value="C:cytoplasm"/>
    <property type="evidence" value="ECO:0007669"/>
    <property type="project" value="UniProtKB-SubCell"/>
</dbReference>
<keyword evidence="4 5" id="KW-0648">Protein biosynthesis</keyword>
<protein>
    <recommendedName>
        <fullName evidence="5">Ribosome-recycling factor</fullName>
        <shortName evidence="5">RRF</shortName>
    </recommendedName>
    <alternativeName>
        <fullName evidence="5">Ribosome-releasing factor</fullName>
    </alternativeName>
</protein>
<evidence type="ECO:0000313" key="9">
    <source>
        <dbReference type="Proteomes" id="UP000198564"/>
    </source>
</evidence>
<dbReference type="EMBL" id="FNYW01000001">
    <property type="protein sequence ID" value="SEI48925.1"/>
    <property type="molecule type" value="Genomic_DNA"/>
</dbReference>
<dbReference type="FunFam" id="3.30.1360.40:FF:000001">
    <property type="entry name" value="Ribosome-recycling factor"/>
    <property type="match status" value="1"/>
</dbReference>
<accession>A0A1H6RBF2</accession>
<evidence type="ECO:0000256" key="6">
    <source>
        <dbReference type="SAM" id="Coils"/>
    </source>
</evidence>
<evidence type="ECO:0000256" key="4">
    <source>
        <dbReference type="ARBA" id="ARBA00022917"/>
    </source>
</evidence>
<dbReference type="PANTHER" id="PTHR20982:SF3">
    <property type="entry name" value="MITOCHONDRIAL RIBOSOME RECYCLING FACTOR PSEUDO 1"/>
    <property type="match status" value="1"/>
</dbReference>
<comment type="function">
    <text evidence="5">Responsible for the release of ribosomes from messenger RNA at the termination of protein biosynthesis. May increase the efficiency of translation by recycling ribosomes from one round of translation to another.</text>
</comment>
<dbReference type="InterPro" id="IPR002661">
    <property type="entry name" value="Ribosome_recyc_fac"/>
</dbReference>
<dbReference type="OrthoDB" id="9804006at2"/>
<reference evidence="9" key="1">
    <citation type="submission" date="2016-10" db="EMBL/GenBank/DDBJ databases">
        <authorList>
            <person name="Varghese N."/>
            <person name="Submissions S."/>
        </authorList>
    </citation>
    <scope>NUCLEOTIDE SEQUENCE [LARGE SCALE GENOMIC DNA]</scope>
    <source>
        <strain evidence="9">DSM 25751</strain>
    </source>
</reference>
<feature type="coiled-coil region" evidence="6">
    <location>
        <begin position="139"/>
        <end position="166"/>
    </location>
</feature>
<evidence type="ECO:0000256" key="3">
    <source>
        <dbReference type="ARBA" id="ARBA00022490"/>
    </source>
</evidence>
<keyword evidence="6" id="KW-0175">Coiled coil</keyword>
<dbReference type="SUPFAM" id="SSF55194">
    <property type="entry name" value="Ribosome recycling factor, RRF"/>
    <property type="match status" value="1"/>
</dbReference>
<evidence type="ECO:0000256" key="5">
    <source>
        <dbReference type="HAMAP-Rule" id="MF_00040"/>
    </source>
</evidence>
<organism evidence="8 9">
    <name type="scientific">Alkalibacterium gilvum</name>
    <dbReference type="NCBI Taxonomy" id="1130080"/>
    <lineage>
        <taxon>Bacteria</taxon>
        <taxon>Bacillati</taxon>
        <taxon>Bacillota</taxon>
        <taxon>Bacilli</taxon>
        <taxon>Lactobacillales</taxon>
        <taxon>Carnobacteriaceae</taxon>
        <taxon>Alkalibacterium</taxon>
    </lineage>
</organism>
<evidence type="ECO:0000313" key="8">
    <source>
        <dbReference type="EMBL" id="SEI48925.1"/>
    </source>
</evidence>
<dbReference type="GO" id="GO:0043023">
    <property type="term" value="F:ribosomal large subunit binding"/>
    <property type="evidence" value="ECO:0007669"/>
    <property type="project" value="TreeGrafter"/>
</dbReference>
<keyword evidence="3 5" id="KW-0963">Cytoplasm</keyword>
<dbReference type="CDD" id="cd00520">
    <property type="entry name" value="RRF"/>
    <property type="match status" value="1"/>
</dbReference>
<dbReference type="GO" id="GO:0006415">
    <property type="term" value="P:translational termination"/>
    <property type="evidence" value="ECO:0007669"/>
    <property type="project" value="UniProtKB-UniRule"/>
</dbReference>
<dbReference type="InterPro" id="IPR036191">
    <property type="entry name" value="RRF_sf"/>
</dbReference>
<dbReference type="AlphaFoldDB" id="A0A1H6RBF2"/>
<comment type="similarity">
    <text evidence="2 5">Belongs to the RRF family.</text>
</comment>
<sequence>MTQEILKDAKLRMKQSEQSYLRELGTIRAGRANPSLLNRVNVEYYGAPTPLNQLAQISVPEARVLLITPYDKSSLGNIEKSLNQSDIGIPPSNDGNVIRLVVPALTEERRKDIAKQVGKEAESAKIVIRNIRRDAMDSLKKAEKASDITEDELRQYEEDVQKLTDASVKEIDKLSNEKEKEIIEG</sequence>
<dbReference type="NCBIfam" id="TIGR00496">
    <property type="entry name" value="frr"/>
    <property type="match status" value="1"/>
</dbReference>
<name>A0A1H6RBF2_9LACT</name>
<dbReference type="Gene3D" id="1.10.132.20">
    <property type="entry name" value="Ribosome-recycling factor"/>
    <property type="match status" value="1"/>
</dbReference>
<dbReference type="Proteomes" id="UP000198564">
    <property type="component" value="Unassembled WGS sequence"/>
</dbReference>
<dbReference type="PANTHER" id="PTHR20982">
    <property type="entry name" value="RIBOSOME RECYCLING FACTOR"/>
    <property type="match status" value="1"/>
</dbReference>
<dbReference type="Gene3D" id="3.30.1360.40">
    <property type="match status" value="1"/>
</dbReference>
<feature type="domain" description="Ribosome recycling factor" evidence="7">
    <location>
        <begin position="22"/>
        <end position="182"/>
    </location>
</feature>
<proteinExistence type="inferred from homology"/>
<evidence type="ECO:0000256" key="1">
    <source>
        <dbReference type="ARBA" id="ARBA00004496"/>
    </source>
</evidence>
<gene>
    <name evidence="5" type="primary">frr</name>
    <name evidence="8" type="ORF">SAMN04488113_101107</name>
</gene>
<dbReference type="HAMAP" id="MF_00040">
    <property type="entry name" value="RRF"/>
    <property type="match status" value="1"/>
</dbReference>
<dbReference type="FunFam" id="1.10.132.20:FF:000001">
    <property type="entry name" value="Ribosome-recycling factor"/>
    <property type="match status" value="1"/>
</dbReference>
<dbReference type="InterPro" id="IPR023584">
    <property type="entry name" value="Ribosome_recyc_fac_dom"/>
</dbReference>
<dbReference type="RefSeq" id="WP_091631826.1">
    <property type="nucleotide sequence ID" value="NZ_FNYW01000001.1"/>
</dbReference>
<dbReference type="STRING" id="1130080.SAMN04488113_101107"/>